<evidence type="ECO:0000313" key="2">
    <source>
        <dbReference type="EMBL" id="SJM96013.1"/>
    </source>
</evidence>
<name>A0A1R4HIG4_9GAMM</name>
<dbReference type="InterPro" id="IPR011740">
    <property type="entry name" value="DUF2460"/>
</dbReference>
<protein>
    <recommendedName>
        <fullName evidence="1">DUF2460 domain-containing protein</fullName>
    </recommendedName>
</protein>
<gene>
    <name evidence="2" type="ORF">CRENPOLYSF1_830012</name>
</gene>
<proteinExistence type="predicted"/>
<reference evidence="3" key="1">
    <citation type="submission" date="2017-02" db="EMBL/GenBank/DDBJ databases">
        <authorList>
            <person name="Daims H."/>
        </authorList>
    </citation>
    <scope>NUCLEOTIDE SEQUENCE [LARGE SCALE GENOMIC DNA]</scope>
</reference>
<dbReference type="OrthoDB" id="1685145at2"/>
<evidence type="ECO:0000259" key="1">
    <source>
        <dbReference type="Pfam" id="PF09343"/>
    </source>
</evidence>
<dbReference type="EMBL" id="FUKI01000163">
    <property type="protein sequence ID" value="SJM96013.1"/>
    <property type="molecule type" value="Genomic_DNA"/>
</dbReference>
<accession>A0A1R4HIG4</accession>
<dbReference type="Pfam" id="PF09343">
    <property type="entry name" value="DUF2460"/>
    <property type="match status" value="1"/>
</dbReference>
<dbReference type="RefSeq" id="WP_087145032.1">
    <property type="nucleotide sequence ID" value="NZ_FUKI01000163.1"/>
</dbReference>
<dbReference type="Proteomes" id="UP000195667">
    <property type="component" value="Unassembled WGS sequence"/>
</dbReference>
<evidence type="ECO:0000313" key="3">
    <source>
        <dbReference type="Proteomes" id="UP000195667"/>
    </source>
</evidence>
<dbReference type="AlphaFoldDB" id="A0A1R4HIG4"/>
<feature type="domain" description="DUF2460" evidence="1">
    <location>
        <begin position="12"/>
        <end position="205"/>
    </location>
</feature>
<keyword evidence="3" id="KW-1185">Reference proteome</keyword>
<sequence length="214" mass="23666">MGTFVLPPLEVFPVLDGLAYNSSKRPEFKSSVFEALSGKESRVSFRQYPKYSFALSFEFLDDNDGDDCQVSQQLQTLMGFVLRHAGSSKDFWYTDPNDNTVSNQKIATCDGTTDIFQLTRTYGGFTEPVNSLNGAPRLFIDGVLLALGTYTIDGNGVVFLSVAPAAGKVLSWSGSYYYKVRFLDDGYDFTQLMHGFHECADIKMIGSVVGTRSL</sequence>
<organism evidence="2 3">
    <name type="scientific">Crenothrix polyspora</name>
    <dbReference type="NCBI Taxonomy" id="360316"/>
    <lineage>
        <taxon>Bacteria</taxon>
        <taxon>Pseudomonadati</taxon>
        <taxon>Pseudomonadota</taxon>
        <taxon>Gammaproteobacteria</taxon>
        <taxon>Methylococcales</taxon>
        <taxon>Crenotrichaceae</taxon>
        <taxon>Crenothrix</taxon>
    </lineage>
</organism>